<proteinExistence type="inferred from homology"/>
<evidence type="ECO:0000256" key="3">
    <source>
        <dbReference type="ARBA" id="ARBA00022801"/>
    </source>
</evidence>
<accession>A0A420XFB5</accession>
<name>A0A420XFB5_9PAST</name>
<dbReference type="RefSeq" id="WP_121123683.1">
    <property type="nucleotide sequence ID" value="NZ_CP016604.1"/>
</dbReference>
<dbReference type="Gene3D" id="3.30.2010.10">
    <property type="entry name" value="Metalloproteases ('zincins'), catalytic domain"/>
    <property type="match status" value="1"/>
</dbReference>
<dbReference type="Proteomes" id="UP000280099">
    <property type="component" value="Unassembled WGS sequence"/>
</dbReference>
<dbReference type="CDD" id="cd07331">
    <property type="entry name" value="M48C_Oma1_like"/>
    <property type="match status" value="1"/>
</dbReference>
<comment type="caution">
    <text evidence="9">The sequence shown here is derived from an EMBL/GenBank/DDBJ whole genome shotgun (WGS) entry which is preliminary data.</text>
</comment>
<feature type="domain" description="Peptidase M48" evidence="8">
    <location>
        <begin position="54"/>
        <end position="237"/>
    </location>
</feature>
<dbReference type="EMBL" id="RBJC01000008">
    <property type="protein sequence ID" value="RKR71210.1"/>
    <property type="molecule type" value="Genomic_DNA"/>
</dbReference>
<dbReference type="PANTHER" id="PTHR22726:SF1">
    <property type="entry name" value="METALLOENDOPEPTIDASE OMA1, MITOCHONDRIAL"/>
    <property type="match status" value="1"/>
</dbReference>
<keyword evidence="4 6" id="KW-0862">Zinc</keyword>
<keyword evidence="3 6" id="KW-0378">Hydrolase</keyword>
<protein>
    <submittedName>
        <fullName evidence="9">Zn-dependent protease with chaperone function</fullName>
    </submittedName>
</protein>
<evidence type="ECO:0000313" key="9">
    <source>
        <dbReference type="EMBL" id="RKR71210.1"/>
    </source>
</evidence>
<keyword evidence="10" id="KW-1185">Reference proteome</keyword>
<evidence type="ECO:0000256" key="7">
    <source>
        <dbReference type="SAM" id="SignalP"/>
    </source>
</evidence>
<keyword evidence="7" id="KW-0732">Signal</keyword>
<keyword evidence="2" id="KW-0479">Metal-binding</keyword>
<dbReference type="PANTHER" id="PTHR22726">
    <property type="entry name" value="METALLOENDOPEPTIDASE OMA1"/>
    <property type="match status" value="1"/>
</dbReference>
<evidence type="ECO:0000256" key="4">
    <source>
        <dbReference type="ARBA" id="ARBA00022833"/>
    </source>
</evidence>
<evidence type="ECO:0000259" key="8">
    <source>
        <dbReference type="Pfam" id="PF01435"/>
    </source>
</evidence>
<dbReference type="InterPro" id="IPR001915">
    <property type="entry name" value="Peptidase_M48"/>
</dbReference>
<comment type="similarity">
    <text evidence="6">Belongs to the peptidase M48 family.</text>
</comment>
<keyword evidence="1 6" id="KW-0645">Protease</keyword>
<evidence type="ECO:0000256" key="6">
    <source>
        <dbReference type="RuleBase" id="RU003983"/>
    </source>
</evidence>
<dbReference type="OrthoDB" id="9810445at2"/>
<evidence type="ECO:0000256" key="1">
    <source>
        <dbReference type="ARBA" id="ARBA00022670"/>
    </source>
</evidence>
<feature type="chain" id="PRO_5019045616" evidence="7">
    <location>
        <begin position="31"/>
        <end position="249"/>
    </location>
</feature>
<dbReference type="GO" id="GO:0051603">
    <property type="term" value="P:proteolysis involved in protein catabolic process"/>
    <property type="evidence" value="ECO:0007669"/>
    <property type="project" value="TreeGrafter"/>
</dbReference>
<dbReference type="PROSITE" id="PS51257">
    <property type="entry name" value="PROKAR_LIPOPROTEIN"/>
    <property type="match status" value="1"/>
</dbReference>
<evidence type="ECO:0000256" key="5">
    <source>
        <dbReference type="ARBA" id="ARBA00023049"/>
    </source>
</evidence>
<evidence type="ECO:0000313" key="10">
    <source>
        <dbReference type="Proteomes" id="UP000280099"/>
    </source>
</evidence>
<keyword evidence="5 6" id="KW-0482">Metalloprotease</keyword>
<evidence type="ECO:0000256" key="2">
    <source>
        <dbReference type="ARBA" id="ARBA00022723"/>
    </source>
</evidence>
<reference evidence="9 10" key="1">
    <citation type="submission" date="2018-10" db="EMBL/GenBank/DDBJ databases">
        <title>Genomic Encyclopedia of Type Strains, Phase IV (KMG-IV): sequencing the most valuable type-strain genomes for metagenomic binning, comparative biology and taxonomic classification.</title>
        <authorList>
            <person name="Goeker M."/>
        </authorList>
    </citation>
    <scope>NUCLEOTIDE SEQUENCE [LARGE SCALE GENOMIC DNA]</scope>
    <source>
        <strain evidence="9 10">DSM 23800</strain>
    </source>
</reference>
<dbReference type="InterPro" id="IPR051156">
    <property type="entry name" value="Mito/Outer_Membr_Metalloprot"/>
</dbReference>
<dbReference type="AlphaFoldDB" id="A0A420XFB5"/>
<dbReference type="GO" id="GO:0046872">
    <property type="term" value="F:metal ion binding"/>
    <property type="evidence" value="ECO:0007669"/>
    <property type="project" value="UniProtKB-KW"/>
</dbReference>
<feature type="signal peptide" evidence="7">
    <location>
        <begin position="1"/>
        <end position="30"/>
    </location>
</feature>
<dbReference type="GO" id="GO:0004222">
    <property type="term" value="F:metalloendopeptidase activity"/>
    <property type="evidence" value="ECO:0007669"/>
    <property type="project" value="InterPro"/>
</dbReference>
<sequence>MKLLKKVGLISFFTLILSACVTTQQMNAQAASQYNQVKQQASAQGALDTSSSTARRVRAVFNKMKPYAEQENTTGVPFQWEIMVIRSNDLNAWAMPGGKMAFYTGLVEKLNLNDDEIATVMGHEMTHALKEHSKAGANRSAVIDTAFAITQAVVGDVNVGGYSGLGMLKAYGLDRPFSRSDETEADELGLYLMAKSGYNPRAASQLWIKMGKATGGAGGFFSTHPADSDRQANLEKWLPKALEYYNARR</sequence>
<gene>
    <name evidence="9" type="ORF">DES31_1541</name>
</gene>
<dbReference type="GO" id="GO:0016020">
    <property type="term" value="C:membrane"/>
    <property type="evidence" value="ECO:0007669"/>
    <property type="project" value="TreeGrafter"/>
</dbReference>
<dbReference type="Pfam" id="PF01435">
    <property type="entry name" value="Peptidase_M48"/>
    <property type="match status" value="1"/>
</dbReference>
<organism evidence="9 10">
    <name type="scientific">Otariodibacter oris</name>
    <dbReference type="NCBI Taxonomy" id="1032623"/>
    <lineage>
        <taxon>Bacteria</taxon>
        <taxon>Pseudomonadati</taxon>
        <taxon>Pseudomonadota</taxon>
        <taxon>Gammaproteobacteria</taxon>
        <taxon>Pasteurellales</taxon>
        <taxon>Pasteurellaceae</taxon>
        <taxon>Otariodibacter</taxon>
    </lineage>
</organism>
<comment type="cofactor">
    <cofactor evidence="6">
        <name>Zn(2+)</name>
        <dbReference type="ChEBI" id="CHEBI:29105"/>
    </cofactor>
    <text evidence="6">Binds 1 zinc ion per subunit.</text>
</comment>